<accession>A0A8S9SLM0</accession>
<protein>
    <submittedName>
        <fullName evidence="1">Uncharacterized protein</fullName>
    </submittedName>
</protein>
<sequence>MEVKHRGCFRQSSSAEKVFNESKVSGIRIRISRVERPTRGVDQRAKEEHKGCVKFSVHRGVQGRFNTEVWLNKKS</sequence>
<evidence type="ECO:0000313" key="2">
    <source>
        <dbReference type="Proteomes" id="UP000712600"/>
    </source>
</evidence>
<name>A0A8S9SLM0_BRACR</name>
<gene>
    <name evidence="1" type="ORF">F2Q69_00038421</name>
</gene>
<comment type="caution">
    <text evidence="1">The sequence shown here is derived from an EMBL/GenBank/DDBJ whole genome shotgun (WGS) entry which is preliminary data.</text>
</comment>
<proteinExistence type="predicted"/>
<organism evidence="1 2">
    <name type="scientific">Brassica cretica</name>
    <name type="common">Mustard</name>
    <dbReference type="NCBI Taxonomy" id="69181"/>
    <lineage>
        <taxon>Eukaryota</taxon>
        <taxon>Viridiplantae</taxon>
        <taxon>Streptophyta</taxon>
        <taxon>Embryophyta</taxon>
        <taxon>Tracheophyta</taxon>
        <taxon>Spermatophyta</taxon>
        <taxon>Magnoliopsida</taxon>
        <taxon>eudicotyledons</taxon>
        <taxon>Gunneridae</taxon>
        <taxon>Pentapetalae</taxon>
        <taxon>rosids</taxon>
        <taxon>malvids</taxon>
        <taxon>Brassicales</taxon>
        <taxon>Brassicaceae</taxon>
        <taxon>Brassiceae</taxon>
        <taxon>Brassica</taxon>
    </lineage>
</organism>
<reference evidence="1" key="1">
    <citation type="submission" date="2019-12" db="EMBL/GenBank/DDBJ databases">
        <title>Genome sequencing and annotation of Brassica cretica.</title>
        <authorList>
            <person name="Studholme D.J."/>
            <person name="Sarris P."/>
        </authorList>
    </citation>
    <scope>NUCLEOTIDE SEQUENCE</scope>
    <source>
        <strain evidence="1">PFS-109/04</strain>
        <tissue evidence="1">Leaf</tissue>
    </source>
</reference>
<evidence type="ECO:0000313" key="1">
    <source>
        <dbReference type="EMBL" id="KAF3600893.1"/>
    </source>
</evidence>
<dbReference type="Proteomes" id="UP000712600">
    <property type="component" value="Unassembled WGS sequence"/>
</dbReference>
<dbReference type="EMBL" id="QGKX02000004">
    <property type="protein sequence ID" value="KAF3600893.1"/>
    <property type="molecule type" value="Genomic_DNA"/>
</dbReference>
<dbReference type="AlphaFoldDB" id="A0A8S9SLM0"/>